<dbReference type="AlphaFoldDB" id="A0A1V3IAI2"/>
<proteinExistence type="predicted"/>
<accession>A0A1V3IAI2</accession>
<organism evidence="2 3">
    <name type="scientific">Rodentibacter heidelbergensis</name>
    <dbReference type="NCBI Taxonomy" id="1908258"/>
    <lineage>
        <taxon>Bacteria</taxon>
        <taxon>Pseudomonadati</taxon>
        <taxon>Pseudomonadota</taxon>
        <taxon>Gammaproteobacteria</taxon>
        <taxon>Pasteurellales</taxon>
        <taxon>Pasteurellaceae</taxon>
        <taxon>Rodentibacter</taxon>
    </lineage>
</organism>
<keyword evidence="3" id="KW-1185">Reference proteome</keyword>
<dbReference type="STRING" id="1908258.BKK48_03590"/>
<evidence type="ECO:0000313" key="2">
    <source>
        <dbReference type="EMBL" id="OOF36992.1"/>
    </source>
</evidence>
<comment type="caution">
    <text evidence="2">The sequence shown here is derived from an EMBL/GenBank/DDBJ whole genome shotgun (WGS) entry which is preliminary data.</text>
</comment>
<protein>
    <submittedName>
        <fullName evidence="2">Uncharacterized protein</fullName>
    </submittedName>
</protein>
<evidence type="ECO:0000256" key="1">
    <source>
        <dbReference type="SAM" id="Phobius"/>
    </source>
</evidence>
<dbReference type="EMBL" id="MLHH01000008">
    <property type="protein sequence ID" value="OOF36992.1"/>
    <property type="molecule type" value="Genomic_DNA"/>
</dbReference>
<evidence type="ECO:0000313" key="3">
    <source>
        <dbReference type="Proteomes" id="UP000189437"/>
    </source>
</evidence>
<name>A0A1V3IAI2_9PAST</name>
<reference evidence="2 3" key="1">
    <citation type="submission" date="2016-10" db="EMBL/GenBank/DDBJ databases">
        <title>Rodentibacter gen. nov. and new species.</title>
        <authorList>
            <person name="Christensen H."/>
        </authorList>
    </citation>
    <scope>NUCLEOTIDE SEQUENCE [LARGE SCALE GENOMIC DNA]</scope>
    <source>
        <strain evidence="2 3">Ac69</strain>
    </source>
</reference>
<feature type="transmembrane region" description="Helical" evidence="1">
    <location>
        <begin position="115"/>
        <end position="134"/>
    </location>
</feature>
<sequence>MSTHKISFWQFLFKIGDDYLTFLRNLTPAVLFLALALFMFSSMERAKQSVDIGLMLFFGLSSAFIAFSVILINIVGFTKKMLKALNELHHKDETQQEINREMFNYLWQETNAKQLVFFLVVNIVAVFMVFVFGIRYTLNFYSSIGALAG</sequence>
<keyword evidence="1" id="KW-1133">Transmembrane helix</keyword>
<dbReference type="Proteomes" id="UP000189437">
    <property type="component" value="Unassembled WGS sequence"/>
</dbReference>
<keyword evidence="1" id="KW-0472">Membrane</keyword>
<dbReference type="OrthoDB" id="5684402at2"/>
<feature type="transmembrane region" description="Helical" evidence="1">
    <location>
        <begin position="20"/>
        <end position="40"/>
    </location>
</feature>
<keyword evidence="1" id="KW-0812">Transmembrane</keyword>
<gene>
    <name evidence="2" type="ORF">BKK48_03590</name>
</gene>
<feature type="transmembrane region" description="Helical" evidence="1">
    <location>
        <begin position="52"/>
        <end position="75"/>
    </location>
</feature>